<dbReference type="GO" id="GO:0032259">
    <property type="term" value="P:methylation"/>
    <property type="evidence" value="ECO:0007669"/>
    <property type="project" value="UniProtKB-KW"/>
</dbReference>
<dbReference type="InterPro" id="IPR025714">
    <property type="entry name" value="Methyltranfer_dom"/>
</dbReference>
<comment type="caution">
    <text evidence="2">The sequence shown here is derived from an EMBL/GenBank/DDBJ whole genome shotgun (WGS) entry which is preliminary data.</text>
</comment>
<dbReference type="GO" id="GO:0008168">
    <property type="term" value="F:methyltransferase activity"/>
    <property type="evidence" value="ECO:0007669"/>
    <property type="project" value="UniProtKB-KW"/>
</dbReference>
<sequence length="257" mass="27510">MTTNLGVRRPDKAAYMLRAAATDAGRAYKQQLLDLLDVRTGQTTLDVGCGPGTDLGAFAELVGENGTVIGVDRDPAMLAEARDRTTGLPTVEIREGDAHALPVEPGSVDRARIDRVLMHVADPAAALAPLHRATRPGALVGLAEPDWDTLIVDADDLDTSRAFTRYTTSVAVRNATIGRSLARRTEQAGFTVLTVLATAPVFQDFQAADHTLGLGRNTQKAIDSGHIEEDLGRRWFASLSEGPFLASFSLFTVLCSR</sequence>
<dbReference type="PANTHER" id="PTHR43861:SF1">
    <property type="entry name" value="TRANS-ACONITATE 2-METHYLTRANSFERASE"/>
    <property type="match status" value="1"/>
</dbReference>
<organism evidence="2 3">
    <name type="scientific">Streptomyces iconiensis</name>
    <dbReference type="NCBI Taxonomy" id="1384038"/>
    <lineage>
        <taxon>Bacteria</taxon>
        <taxon>Bacillati</taxon>
        <taxon>Actinomycetota</taxon>
        <taxon>Actinomycetes</taxon>
        <taxon>Kitasatosporales</taxon>
        <taxon>Streptomycetaceae</taxon>
        <taxon>Streptomyces</taxon>
    </lineage>
</organism>
<protein>
    <submittedName>
        <fullName evidence="2">Methyltransferase domain-containing protein</fullName>
    </submittedName>
</protein>
<feature type="domain" description="Methyltransferase" evidence="1">
    <location>
        <begin position="41"/>
        <end position="146"/>
    </location>
</feature>
<proteinExistence type="predicted"/>
<name>A0ABT7A6X2_9ACTN</name>
<keyword evidence="2" id="KW-0808">Transferase</keyword>
<evidence type="ECO:0000259" key="1">
    <source>
        <dbReference type="Pfam" id="PF13847"/>
    </source>
</evidence>
<reference evidence="2 3" key="1">
    <citation type="submission" date="2023-05" db="EMBL/GenBank/DDBJ databases">
        <title>Streptantibioticus silvisoli sp. nov., acidotolerant actinomycetes 1 from pine litter.</title>
        <authorList>
            <person name="Swiecimska M."/>
            <person name="Golinska P."/>
            <person name="Sangal V."/>
            <person name="Wachnowicz B."/>
            <person name="Goodfellow M."/>
        </authorList>
    </citation>
    <scope>NUCLEOTIDE SEQUENCE [LARGE SCALE GENOMIC DNA]</scope>
    <source>
        <strain evidence="2 3">DSM 42109</strain>
    </source>
</reference>
<evidence type="ECO:0000313" key="2">
    <source>
        <dbReference type="EMBL" id="MDJ1136827.1"/>
    </source>
</evidence>
<accession>A0ABT7A6X2</accession>
<evidence type="ECO:0000313" key="3">
    <source>
        <dbReference type="Proteomes" id="UP001214441"/>
    </source>
</evidence>
<dbReference type="Gene3D" id="3.40.50.150">
    <property type="entry name" value="Vaccinia Virus protein VP39"/>
    <property type="match status" value="1"/>
</dbReference>
<dbReference type="RefSeq" id="WP_274043422.1">
    <property type="nucleotide sequence ID" value="NZ_JANCPR020000046.1"/>
</dbReference>
<dbReference type="Proteomes" id="UP001214441">
    <property type="component" value="Unassembled WGS sequence"/>
</dbReference>
<gene>
    <name evidence="2" type="ORF">NMN56_033730</name>
</gene>
<keyword evidence="2" id="KW-0489">Methyltransferase</keyword>
<keyword evidence="3" id="KW-1185">Reference proteome</keyword>
<dbReference type="SUPFAM" id="SSF53335">
    <property type="entry name" value="S-adenosyl-L-methionine-dependent methyltransferases"/>
    <property type="match status" value="1"/>
</dbReference>
<dbReference type="InterPro" id="IPR029063">
    <property type="entry name" value="SAM-dependent_MTases_sf"/>
</dbReference>
<dbReference type="PANTHER" id="PTHR43861">
    <property type="entry name" value="TRANS-ACONITATE 2-METHYLTRANSFERASE-RELATED"/>
    <property type="match status" value="1"/>
</dbReference>
<dbReference type="EMBL" id="JANCPR020000046">
    <property type="protein sequence ID" value="MDJ1136827.1"/>
    <property type="molecule type" value="Genomic_DNA"/>
</dbReference>
<dbReference type="Pfam" id="PF13847">
    <property type="entry name" value="Methyltransf_31"/>
    <property type="match status" value="1"/>
</dbReference>
<dbReference type="CDD" id="cd02440">
    <property type="entry name" value="AdoMet_MTases"/>
    <property type="match status" value="1"/>
</dbReference>